<keyword evidence="6" id="KW-1185">Reference proteome</keyword>
<dbReference type="InterPro" id="IPR006598">
    <property type="entry name" value="CAP10"/>
</dbReference>
<accession>A0A8H6S068</accession>
<name>A0A8H6S068_9AGAR</name>
<dbReference type="GeneID" id="59351902"/>
<comment type="caution">
    <text evidence="5">The sequence shown here is derived from an EMBL/GenBank/DDBJ whole genome shotgun (WGS) entry which is preliminary data.</text>
</comment>
<protein>
    <submittedName>
        <fullName evidence="5">CAP10 domain-containing protein</fullName>
    </submittedName>
</protein>
<gene>
    <name evidence="5" type="ORF">MIND_01292300</name>
</gene>
<feature type="region of interest" description="Disordered" evidence="3">
    <location>
        <begin position="1"/>
        <end position="21"/>
    </location>
</feature>
<dbReference type="Proteomes" id="UP000636479">
    <property type="component" value="Unassembled WGS sequence"/>
</dbReference>
<dbReference type="EMBL" id="JACAZF010000014">
    <property type="protein sequence ID" value="KAF7290524.1"/>
    <property type="molecule type" value="Genomic_DNA"/>
</dbReference>
<reference evidence="5" key="1">
    <citation type="submission" date="2020-05" db="EMBL/GenBank/DDBJ databases">
        <title>Mycena genomes resolve the evolution of fungal bioluminescence.</title>
        <authorList>
            <person name="Tsai I.J."/>
        </authorList>
    </citation>
    <scope>NUCLEOTIDE SEQUENCE</scope>
    <source>
        <strain evidence="5">171206Taipei</strain>
    </source>
</reference>
<evidence type="ECO:0000313" key="5">
    <source>
        <dbReference type="EMBL" id="KAF7290524.1"/>
    </source>
</evidence>
<evidence type="ECO:0000256" key="2">
    <source>
        <dbReference type="ARBA" id="ARBA00022679"/>
    </source>
</evidence>
<dbReference type="InterPro" id="IPR051091">
    <property type="entry name" value="O-Glucosyltr/Glycosyltrsf_90"/>
</dbReference>
<dbReference type="SMART" id="SM00672">
    <property type="entry name" value="CAP10"/>
    <property type="match status" value="1"/>
</dbReference>
<feature type="domain" description="Glycosyl transferase CAP10" evidence="4">
    <location>
        <begin position="210"/>
        <end position="500"/>
    </location>
</feature>
<dbReference type="PANTHER" id="PTHR12203:SF35">
    <property type="entry name" value="PROTEIN O-GLUCOSYLTRANSFERASE 1"/>
    <property type="match status" value="1"/>
</dbReference>
<dbReference type="GO" id="GO:0016740">
    <property type="term" value="F:transferase activity"/>
    <property type="evidence" value="ECO:0007669"/>
    <property type="project" value="UniProtKB-KW"/>
</dbReference>
<evidence type="ECO:0000259" key="4">
    <source>
        <dbReference type="SMART" id="SM00672"/>
    </source>
</evidence>
<evidence type="ECO:0000256" key="1">
    <source>
        <dbReference type="ARBA" id="ARBA00010118"/>
    </source>
</evidence>
<dbReference type="OrthoDB" id="541052at2759"/>
<organism evidence="5 6">
    <name type="scientific">Mycena indigotica</name>
    <dbReference type="NCBI Taxonomy" id="2126181"/>
    <lineage>
        <taxon>Eukaryota</taxon>
        <taxon>Fungi</taxon>
        <taxon>Dikarya</taxon>
        <taxon>Basidiomycota</taxon>
        <taxon>Agaricomycotina</taxon>
        <taxon>Agaricomycetes</taxon>
        <taxon>Agaricomycetidae</taxon>
        <taxon>Agaricales</taxon>
        <taxon>Marasmiineae</taxon>
        <taxon>Mycenaceae</taxon>
        <taxon>Mycena</taxon>
    </lineage>
</organism>
<dbReference type="PANTHER" id="PTHR12203">
    <property type="entry name" value="KDEL LYS-ASP-GLU-LEU CONTAINING - RELATED"/>
    <property type="match status" value="1"/>
</dbReference>
<proteinExistence type="inferred from homology"/>
<sequence>MADSTCKLPQLNNTDTQPRPTPFIVARPDIPLDFDPLSIAARASAQRALDSLLSKQSSTLNEAIARYTLKTRRPPPPNYSEWFNFAKNSSCLIDNYDQIHRDFEPFYQLAKKHPKWFREAVDQGSELFLRETQDLRPKRQAAYGLAAIAFKDKKLVLPPYQPTTYAKDIPQHLFKITSLMPDLTFLLNGRDEPRVVFDTRQPGALEKIDPSADLMPFHLTPSPTGPFFRNQPGCNVSSRGHGFVHDDSELVSFLTSSASSDFTTSLWPLFSMAKLTCFADILFPGQYYYRMSRWSPKIGANDIPWADKKPILYWRGGSTGGRILSTPTTSNHHSFPRFRLLKLASNHSDIMDIKMTGFAQEYCKTEDGCRFSPIIIEYSIFGPKASRRDVLGYKYLFDIDGNTFSGRFLGLLRSGSLVFKATVYQEFFNDWIRPYEHFIPVKYDLSDLVHKLQWAIDHEQEARRIQETGKLFADKVMTDAQNDCYMSLLLLEWARLYNYEATSL</sequence>
<dbReference type="AlphaFoldDB" id="A0A8H6S068"/>
<dbReference type="Pfam" id="PF05686">
    <property type="entry name" value="Glyco_transf_90"/>
    <property type="match status" value="1"/>
</dbReference>
<evidence type="ECO:0000313" key="6">
    <source>
        <dbReference type="Proteomes" id="UP000636479"/>
    </source>
</evidence>
<keyword evidence="2" id="KW-0808">Transferase</keyword>
<comment type="similarity">
    <text evidence="1">Belongs to the glycosyltransferase 90 family.</text>
</comment>
<evidence type="ECO:0000256" key="3">
    <source>
        <dbReference type="SAM" id="MobiDB-lite"/>
    </source>
</evidence>
<dbReference type="RefSeq" id="XP_037213884.1">
    <property type="nucleotide sequence ID" value="XM_037369386.1"/>
</dbReference>